<dbReference type="PANTHER" id="PTHR10434:SF55">
    <property type="entry name" value="POSSIBLE ACYLTRANSFERASE"/>
    <property type="match status" value="1"/>
</dbReference>
<keyword evidence="2 5" id="KW-0012">Acyltransferase</keyword>
<protein>
    <submittedName>
        <fullName evidence="5">1-acyl-sn-glycerol-3-phosphate acyltransferase</fullName>
    </submittedName>
</protein>
<proteinExistence type="predicted"/>
<dbReference type="GO" id="GO:0003841">
    <property type="term" value="F:1-acylglycerol-3-phosphate O-acyltransferase activity"/>
    <property type="evidence" value="ECO:0007669"/>
    <property type="project" value="TreeGrafter"/>
</dbReference>
<dbReference type="CDD" id="cd07989">
    <property type="entry name" value="LPLAT_AGPAT-like"/>
    <property type="match status" value="1"/>
</dbReference>
<feature type="domain" description="Phospholipid/glycerol acyltransferase" evidence="4">
    <location>
        <begin position="40"/>
        <end position="154"/>
    </location>
</feature>
<keyword evidence="1 5" id="KW-0808">Transferase</keyword>
<comment type="caution">
    <text evidence="5">The sequence shown here is derived from an EMBL/GenBank/DDBJ whole genome shotgun (WGS) entry which is preliminary data.</text>
</comment>
<dbReference type="GO" id="GO:0005886">
    <property type="term" value="C:plasma membrane"/>
    <property type="evidence" value="ECO:0007669"/>
    <property type="project" value="TreeGrafter"/>
</dbReference>
<dbReference type="Proteomes" id="UP000237822">
    <property type="component" value="Unassembled WGS sequence"/>
</dbReference>
<evidence type="ECO:0000256" key="3">
    <source>
        <dbReference type="SAM" id="MobiDB-lite"/>
    </source>
</evidence>
<keyword evidence="6" id="KW-1185">Reference proteome</keyword>
<feature type="region of interest" description="Disordered" evidence="3">
    <location>
        <begin position="226"/>
        <end position="257"/>
    </location>
</feature>
<dbReference type="SMART" id="SM00563">
    <property type="entry name" value="PlsC"/>
    <property type="match status" value="1"/>
</dbReference>
<name>A0A2T0UEC1_9MICO</name>
<feature type="compositionally biased region" description="Basic and acidic residues" evidence="3">
    <location>
        <begin position="238"/>
        <end position="257"/>
    </location>
</feature>
<accession>A0A2T0UEC1</accession>
<organism evidence="5 6">
    <name type="scientific">Knoellia remsis</name>
    <dbReference type="NCBI Taxonomy" id="407159"/>
    <lineage>
        <taxon>Bacteria</taxon>
        <taxon>Bacillati</taxon>
        <taxon>Actinomycetota</taxon>
        <taxon>Actinomycetes</taxon>
        <taxon>Micrococcales</taxon>
        <taxon>Intrasporangiaceae</taxon>
        <taxon>Knoellia</taxon>
    </lineage>
</organism>
<gene>
    <name evidence="5" type="ORF">BCF74_11918</name>
</gene>
<reference evidence="5 6" key="1">
    <citation type="submission" date="2018-03" db="EMBL/GenBank/DDBJ databases">
        <title>Genomic Encyclopedia of Archaeal and Bacterial Type Strains, Phase II (KMG-II): from individual species to whole genera.</title>
        <authorList>
            <person name="Goeker M."/>
        </authorList>
    </citation>
    <scope>NUCLEOTIDE SEQUENCE [LARGE SCALE GENOMIC DNA]</scope>
    <source>
        <strain evidence="5 6">ATCC BAA-1496</strain>
    </source>
</reference>
<evidence type="ECO:0000259" key="4">
    <source>
        <dbReference type="SMART" id="SM00563"/>
    </source>
</evidence>
<dbReference type="AlphaFoldDB" id="A0A2T0UEC1"/>
<dbReference type="Pfam" id="PF01553">
    <property type="entry name" value="Acyltransferase"/>
    <property type="match status" value="1"/>
</dbReference>
<dbReference type="SUPFAM" id="SSF69593">
    <property type="entry name" value="Glycerol-3-phosphate (1)-acyltransferase"/>
    <property type="match status" value="1"/>
</dbReference>
<dbReference type="EMBL" id="PVTI01000019">
    <property type="protein sequence ID" value="PRY56301.1"/>
    <property type="molecule type" value="Genomic_DNA"/>
</dbReference>
<evidence type="ECO:0000256" key="2">
    <source>
        <dbReference type="ARBA" id="ARBA00023315"/>
    </source>
</evidence>
<evidence type="ECO:0000313" key="6">
    <source>
        <dbReference type="Proteomes" id="UP000237822"/>
    </source>
</evidence>
<evidence type="ECO:0000256" key="1">
    <source>
        <dbReference type="ARBA" id="ARBA00022679"/>
    </source>
</evidence>
<evidence type="ECO:0000313" key="5">
    <source>
        <dbReference type="EMBL" id="PRY56301.1"/>
    </source>
</evidence>
<dbReference type="PANTHER" id="PTHR10434">
    <property type="entry name" value="1-ACYL-SN-GLYCEROL-3-PHOSPHATE ACYLTRANSFERASE"/>
    <property type="match status" value="1"/>
</dbReference>
<sequence length="257" mass="28341">MAPIEPLYTSIIGTARVVFFGQGLKFVMEGEDNVPRSGGAVMAINHTGYFDFTYAGLVARRSKRLVRFMAKKSIFSHRVAGPLMRGMKHIPVDRRDGRESFNRAVQALKHGEIVGVFPEATMSRSFELKEFKPGAVRMAQEAGVPILPTTIWGSQRVWSKNLPKHLGRSNIPVFITVGEPITVAPEEDRAAATLRLRDVMQAQLDAQQAAYPAMTGDDLVYQPARLGGTAPTPEDAAALDKADMTRTVDKFNKGRER</sequence>
<dbReference type="GO" id="GO:0006654">
    <property type="term" value="P:phosphatidic acid biosynthetic process"/>
    <property type="evidence" value="ECO:0007669"/>
    <property type="project" value="TreeGrafter"/>
</dbReference>
<dbReference type="InterPro" id="IPR002123">
    <property type="entry name" value="Plipid/glycerol_acylTrfase"/>
</dbReference>